<dbReference type="GO" id="GO:0051392">
    <property type="term" value="F:tRNA cytidine N4-acetyltransferase activity"/>
    <property type="evidence" value="ECO:0007669"/>
    <property type="project" value="UniProtKB-UniRule"/>
</dbReference>
<comment type="subcellular location">
    <subcellularLocation>
        <location evidence="9">Cytoplasm</location>
    </subcellularLocation>
</comment>
<dbReference type="Gene3D" id="3.40.50.300">
    <property type="entry name" value="P-loop containing nucleotide triphosphate hydrolases"/>
    <property type="match status" value="1"/>
</dbReference>
<protein>
    <recommendedName>
        <fullName evidence="9">tRNA(Met) cytidine acetyltransferase TmcA</fullName>
        <ecNumber evidence="9">2.3.1.193</ecNumber>
    </recommendedName>
</protein>
<keyword evidence="15" id="KW-1185">Reference proteome</keyword>
<evidence type="ECO:0000256" key="2">
    <source>
        <dbReference type="ARBA" id="ARBA00022555"/>
    </source>
</evidence>
<evidence type="ECO:0000256" key="7">
    <source>
        <dbReference type="ARBA" id="ARBA00022884"/>
    </source>
</evidence>
<feature type="domain" description="N-acetyltransferase" evidence="12">
    <location>
        <begin position="524"/>
        <end position="573"/>
    </location>
</feature>
<dbReference type="GO" id="GO:0005524">
    <property type="term" value="F:ATP binding"/>
    <property type="evidence" value="ECO:0007669"/>
    <property type="project" value="UniProtKB-UniRule"/>
</dbReference>
<feature type="domain" description="TmcA/NAT10 N-terminal" evidence="11">
    <location>
        <begin position="6"/>
        <end position="160"/>
    </location>
</feature>
<feature type="binding site" evidence="9">
    <location>
        <position position="354"/>
    </location>
    <ligand>
        <name>ATP</name>
        <dbReference type="ChEBI" id="CHEBI:30616"/>
    </ligand>
</feature>
<dbReference type="HAMAP" id="MF_01886">
    <property type="entry name" value="tRNA_acetyltr_TmcA"/>
    <property type="match status" value="1"/>
</dbReference>
<dbReference type="InterPro" id="IPR027417">
    <property type="entry name" value="P-loop_NTPase"/>
</dbReference>
<evidence type="ECO:0000259" key="12">
    <source>
        <dbReference type="Pfam" id="PF13718"/>
    </source>
</evidence>
<evidence type="ECO:0000259" key="11">
    <source>
        <dbReference type="Pfam" id="PF08351"/>
    </source>
</evidence>
<keyword evidence="8 9" id="KW-0012">Acyltransferase</keyword>
<evidence type="ECO:0000313" key="15">
    <source>
        <dbReference type="Proteomes" id="UP000294546"/>
    </source>
</evidence>
<dbReference type="InterPro" id="IPR033442">
    <property type="entry name" value="TmcA_tRNA_bind"/>
</dbReference>
<dbReference type="Gene3D" id="3.40.630.30">
    <property type="match status" value="1"/>
</dbReference>
<evidence type="ECO:0000256" key="8">
    <source>
        <dbReference type="ARBA" id="ARBA00023315"/>
    </source>
</evidence>
<organism evidence="14 15">
    <name type="scientific">Marinobacterium mangrovicola</name>
    <dbReference type="NCBI Taxonomy" id="1476959"/>
    <lineage>
        <taxon>Bacteria</taxon>
        <taxon>Pseudomonadati</taxon>
        <taxon>Pseudomonadota</taxon>
        <taxon>Gammaproteobacteria</taxon>
        <taxon>Oceanospirillales</taxon>
        <taxon>Oceanospirillaceae</taxon>
        <taxon>Marinobacterium</taxon>
    </lineage>
</organism>
<dbReference type="GO" id="GO:1904812">
    <property type="term" value="P:rRNA acetylation involved in maturation of SSU-rRNA"/>
    <property type="evidence" value="ECO:0007669"/>
    <property type="project" value="TreeGrafter"/>
</dbReference>
<dbReference type="InterPro" id="IPR032672">
    <property type="entry name" value="TmcA/NAT10/Kre33"/>
</dbReference>
<dbReference type="Gene3D" id="1.20.120.890">
    <property type="entry name" value="tRNA(Met) cytidine acetyltransferase, tail domain"/>
    <property type="match status" value="1"/>
</dbReference>
<evidence type="ECO:0000256" key="5">
    <source>
        <dbReference type="ARBA" id="ARBA00022741"/>
    </source>
</evidence>
<dbReference type="AlphaFoldDB" id="A0A4R1GJI3"/>
<dbReference type="InterPro" id="IPR038321">
    <property type="entry name" value="TmcA_C_sf"/>
</dbReference>
<keyword evidence="7 9" id="KW-0694">RNA-binding</keyword>
<dbReference type="GO" id="GO:0000049">
    <property type="term" value="F:tRNA binding"/>
    <property type="evidence" value="ECO:0007669"/>
    <property type="project" value="UniProtKB-UniRule"/>
</dbReference>
<evidence type="ECO:0000256" key="1">
    <source>
        <dbReference type="ARBA" id="ARBA00022490"/>
    </source>
</evidence>
<feature type="binding site" evidence="9">
    <location>
        <begin position="499"/>
        <end position="501"/>
    </location>
    <ligand>
        <name>acetyl-CoA</name>
        <dbReference type="ChEBI" id="CHEBI:57288"/>
    </ligand>
</feature>
<name>A0A4R1GJI3_9GAMM</name>
<evidence type="ECO:0000259" key="10">
    <source>
        <dbReference type="Pfam" id="PF05127"/>
    </source>
</evidence>
<dbReference type="OrthoDB" id="5578851at2"/>
<dbReference type="GO" id="GO:0005737">
    <property type="term" value="C:cytoplasm"/>
    <property type="evidence" value="ECO:0007669"/>
    <property type="project" value="UniProtKB-SubCell"/>
</dbReference>
<dbReference type="CDD" id="cd04301">
    <property type="entry name" value="NAT_SF"/>
    <property type="match status" value="1"/>
</dbReference>
<dbReference type="InterPro" id="IPR016181">
    <property type="entry name" value="Acyl_CoA_acyltransferase"/>
</dbReference>
<comment type="function">
    <text evidence="9">Catalyzes the formation of N(4)-acetylcytidine (ac(4)C) at the wobble position of tRNA(Met), by using acetyl-CoA as an acetyl donor and ATP (or GTP).</text>
</comment>
<dbReference type="Pfam" id="PF17176">
    <property type="entry name" value="tRNA_bind_3"/>
    <property type="match status" value="1"/>
</dbReference>
<dbReference type="Pfam" id="PF13718">
    <property type="entry name" value="GNAT_acetyltr_2"/>
    <property type="match status" value="2"/>
</dbReference>
<dbReference type="InterPro" id="IPR024914">
    <property type="entry name" value="tRNA_acetyltr_TmcA"/>
</dbReference>
<accession>A0A4R1GJI3</accession>
<dbReference type="Proteomes" id="UP000294546">
    <property type="component" value="Unassembled WGS sequence"/>
</dbReference>
<dbReference type="Pfam" id="PF08351">
    <property type="entry name" value="TmcA_N"/>
    <property type="match status" value="1"/>
</dbReference>
<comment type="similarity">
    <text evidence="9">Belongs to the TmcA family.</text>
</comment>
<dbReference type="InterPro" id="IPR013562">
    <property type="entry name" value="TmcA/NAT10_N"/>
</dbReference>
<dbReference type="GO" id="GO:1990883">
    <property type="term" value="F:18S rRNA cytidine N-acetyltransferase activity"/>
    <property type="evidence" value="ECO:0007669"/>
    <property type="project" value="TreeGrafter"/>
</dbReference>
<proteinExistence type="inferred from homology"/>
<keyword evidence="2 9" id="KW-0820">tRNA-binding</keyword>
<gene>
    <name evidence="9" type="primary">tmcA</name>
    <name evidence="14" type="ORF">CLV83_0538</name>
</gene>
<dbReference type="InterPro" id="IPR007807">
    <property type="entry name" value="TcmA/NAT10_helicase"/>
</dbReference>
<keyword evidence="6 9" id="KW-0067">ATP-binding</keyword>
<evidence type="ECO:0000256" key="9">
    <source>
        <dbReference type="HAMAP-Rule" id="MF_01886"/>
    </source>
</evidence>
<dbReference type="Pfam" id="PF05127">
    <property type="entry name" value="NAT10_TcmA_helicase"/>
    <property type="match status" value="1"/>
</dbReference>
<dbReference type="RefSeq" id="WP_132287121.1">
    <property type="nucleotide sequence ID" value="NZ_SMFU01000007.1"/>
</dbReference>
<dbReference type="PANTHER" id="PTHR10925:SF5">
    <property type="entry name" value="RNA CYTIDINE ACETYLTRANSFERASE"/>
    <property type="match status" value="1"/>
</dbReference>
<dbReference type="EC" id="2.3.1.193" evidence="9"/>
<feature type="domain" description="TcmA/NAT10 helicase" evidence="10">
    <location>
        <begin position="206"/>
        <end position="372"/>
    </location>
</feature>
<evidence type="ECO:0000259" key="13">
    <source>
        <dbReference type="Pfam" id="PF17176"/>
    </source>
</evidence>
<dbReference type="InterPro" id="IPR000182">
    <property type="entry name" value="GNAT_dom"/>
</dbReference>
<sequence>MIDTDIKRLGEQLGQARHRGLLWLAGDPSFCNEKLPSLIDTLSREGTASGLVFSDRDLGRELDCWPLKRAAEVLGQTHPWIIFDAYSGFNPNTLAQVSGTIAAGGWLVVLAPDSERWPGFQDPEYRQLSVEPWTPEQLEPRYLRRVVRLLDADPALVKWSAGSKRLPDWPTSQPAQAVEAPFLSHDQKRAVDTLLNRLRQRRCKQVISADRGRGKSAALGLALALRAQQKPLKVVLTAPGRSALSALFERIEALLGAIHWQGDSGQAGPLAIVYRAPAELSQRPESADLLVIDEAAAIATPVLARLSHYYARVLFATTQHGYEGNGRGFTLRFMNELRELAPETGEILLAAPVRWATGDPLETSLSRLLLLDVDAEIPAQQSDRAALSMEWLNRDRLSEDEPLLRQLFGLLVLAHYRTTPGDARVLLDSPNLDVCLLREGGVLVGCALVAREGELSDSLAQGVWEGVRRPTGHLLPQALIAHEGELAVAPWSAWRIVRIAVHPACQSVGLGSRFLNWLVECAERARVDYIGASFAATPALLGYWQGCGFLPVRVGDRQDPISGSHAVVELRALSPRAQEWLPGMRQRYIEGLRYRLNGPLDALQVELLPGLFHAAQMAEIEAGDKCLLEGFAHYQRSLESSLLALDKLLRLTISRWPALAIAPEDQSLLVERIWRMRDAEQLSWLGGRKAQLARLRALTAQLLDLI</sequence>
<keyword evidence="5 9" id="KW-0547">Nucleotide-binding</keyword>
<evidence type="ECO:0000256" key="4">
    <source>
        <dbReference type="ARBA" id="ARBA00022694"/>
    </source>
</evidence>
<keyword evidence="1 9" id="KW-0963">Cytoplasm</keyword>
<evidence type="ECO:0000256" key="3">
    <source>
        <dbReference type="ARBA" id="ARBA00022679"/>
    </source>
</evidence>
<dbReference type="SUPFAM" id="SSF55729">
    <property type="entry name" value="Acyl-CoA N-acyltransferases (Nat)"/>
    <property type="match status" value="1"/>
</dbReference>
<dbReference type="SUPFAM" id="SSF52540">
    <property type="entry name" value="P-loop containing nucleoside triphosphate hydrolases"/>
    <property type="match status" value="1"/>
</dbReference>
<dbReference type="GO" id="GO:0002101">
    <property type="term" value="P:tRNA wobble cytosine modification"/>
    <property type="evidence" value="ECO:0007669"/>
    <property type="project" value="UniProtKB-UniRule"/>
</dbReference>
<comment type="catalytic activity">
    <reaction evidence="9">
        <text>cytidine(34) in elongator tRNA(Met) + acetyl-CoA + ATP + H2O = N(4)-acetylcytidine(34) in elongator tRNA(Met) + ADP + phosphate + CoA + H(+)</text>
        <dbReference type="Rhea" id="RHEA:43788"/>
        <dbReference type="Rhea" id="RHEA-COMP:10693"/>
        <dbReference type="Rhea" id="RHEA-COMP:10694"/>
        <dbReference type="ChEBI" id="CHEBI:15377"/>
        <dbReference type="ChEBI" id="CHEBI:15378"/>
        <dbReference type="ChEBI" id="CHEBI:30616"/>
        <dbReference type="ChEBI" id="CHEBI:43474"/>
        <dbReference type="ChEBI" id="CHEBI:57287"/>
        <dbReference type="ChEBI" id="CHEBI:57288"/>
        <dbReference type="ChEBI" id="CHEBI:74900"/>
        <dbReference type="ChEBI" id="CHEBI:82748"/>
        <dbReference type="ChEBI" id="CHEBI:456216"/>
        <dbReference type="EC" id="2.3.1.193"/>
    </reaction>
</comment>
<feature type="binding site" evidence="9">
    <location>
        <position position="187"/>
    </location>
    <ligand>
        <name>ATP</name>
        <dbReference type="ChEBI" id="CHEBI:30616"/>
    </ligand>
</feature>
<dbReference type="PANTHER" id="PTHR10925">
    <property type="entry name" value="N-ACETYLTRANSFERASE 10"/>
    <property type="match status" value="1"/>
</dbReference>
<evidence type="ECO:0000313" key="14">
    <source>
        <dbReference type="EMBL" id="TCK08454.1"/>
    </source>
</evidence>
<dbReference type="GO" id="GO:0051391">
    <property type="term" value="P:tRNA acetylation"/>
    <property type="evidence" value="ECO:0007669"/>
    <property type="project" value="UniProtKB-UniRule"/>
</dbReference>
<keyword evidence="3 9" id="KW-0808">Transferase</keyword>
<dbReference type="EMBL" id="SMFU01000007">
    <property type="protein sequence ID" value="TCK08454.1"/>
    <property type="molecule type" value="Genomic_DNA"/>
</dbReference>
<comment type="caution">
    <text evidence="9">Lacks conserved residue(s) required for the propagation of feature annotation.</text>
</comment>
<feature type="domain" description="tRNA(Met) cytidine acetyltransferase TmcA tRNA-binding" evidence="13">
    <location>
        <begin position="617"/>
        <end position="704"/>
    </location>
</feature>
<keyword evidence="4 9" id="KW-0819">tRNA processing</keyword>
<reference evidence="14 15" key="1">
    <citation type="submission" date="2019-03" db="EMBL/GenBank/DDBJ databases">
        <title>Genomic Encyclopedia of Archaeal and Bacterial Type Strains, Phase II (KMG-II): from individual species to whole genera.</title>
        <authorList>
            <person name="Goeker M."/>
        </authorList>
    </citation>
    <scope>NUCLEOTIDE SEQUENCE [LARGE SCALE GENOMIC DNA]</scope>
    <source>
        <strain evidence="14 15">DSM 27697</strain>
    </source>
</reference>
<feature type="domain" description="N-acetyltransferase" evidence="12">
    <location>
        <begin position="406"/>
        <end position="520"/>
    </location>
</feature>
<evidence type="ECO:0000256" key="6">
    <source>
        <dbReference type="ARBA" id="ARBA00022840"/>
    </source>
</evidence>
<comment type="caution">
    <text evidence="14">The sequence shown here is derived from an EMBL/GenBank/DDBJ whole genome shotgun (WGS) entry which is preliminary data.</text>
</comment>
<dbReference type="Gene3D" id="3.40.50.11040">
    <property type="match status" value="1"/>
</dbReference>